<comment type="caution">
    <text evidence="3">The sequence shown here is derived from an EMBL/GenBank/DDBJ whole genome shotgun (WGS) entry which is preliminary data.</text>
</comment>
<feature type="transmembrane region" description="Helical" evidence="1">
    <location>
        <begin position="1054"/>
        <end position="1079"/>
    </location>
</feature>
<feature type="transmembrane region" description="Helical" evidence="1">
    <location>
        <begin position="193"/>
        <end position="218"/>
    </location>
</feature>
<dbReference type="PANTHER" id="PTHR31600">
    <property type="entry name" value="TINY MACROCYSTS PROTEIN B-RELATED"/>
    <property type="match status" value="1"/>
</dbReference>
<evidence type="ECO:0000259" key="2">
    <source>
        <dbReference type="Pfam" id="PF25474"/>
    </source>
</evidence>
<evidence type="ECO:0000256" key="1">
    <source>
        <dbReference type="SAM" id="Phobius"/>
    </source>
</evidence>
<dbReference type="InterPro" id="IPR057352">
    <property type="entry name" value="TPR_TmcB/C"/>
</dbReference>
<accession>A0AAU9JBG9</accession>
<keyword evidence="4" id="KW-1185">Reference proteome</keyword>
<feature type="domain" description="TmcB/TmcC TPR repeats" evidence="2">
    <location>
        <begin position="448"/>
        <end position="544"/>
    </location>
</feature>
<feature type="transmembrane region" description="Helical" evidence="1">
    <location>
        <begin position="53"/>
        <end position="73"/>
    </location>
</feature>
<dbReference type="InterPro" id="IPR052994">
    <property type="entry name" value="Tiny_macrocysts_regulators"/>
</dbReference>
<proteinExistence type="predicted"/>
<evidence type="ECO:0000313" key="4">
    <source>
        <dbReference type="Proteomes" id="UP001162131"/>
    </source>
</evidence>
<protein>
    <recommendedName>
        <fullName evidence="2">TmcB/TmcC TPR repeats domain-containing protein</fullName>
    </recommendedName>
</protein>
<dbReference type="Proteomes" id="UP001162131">
    <property type="component" value="Unassembled WGS sequence"/>
</dbReference>
<feature type="transmembrane region" description="Helical" evidence="1">
    <location>
        <begin position="318"/>
        <end position="337"/>
    </location>
</feature>
<organism evidence="3 4">
    <name type="scientific">Blepharisma stoltei</name>
    <dbReference type="NCBI Taxonomy" id="1481888"/>
    <lineage>
        <taxon>Eukaryota</taxon>
        <taxon>Sar</taxon>
        <taxon>Alveolata</taxon>
        <taxon>Ciliophora</taxon>
        <taxon>Postciliodesmatophora</taxon>
        <taxon>Heterotrichea</taxon>
        <taxon>Heterotrichida</taxon>
        <taxon>Blepharismidae</taxon>
        <taxon>Blepharisma</taxon>
    </lineage>
</organism>
<feature type="transmembrane region" description="Helical" evidence="1">
    <location>
        <begin position="1149"/>
        <end position="1168"/>
    </location>
</feature>
<feature type="transmembrane region" description="Helical" evidence="1">
    <location>
        <begin position="263"/>
        <end position="281"/>
    </location>
</feature>
<keyword evidence="1" id="KW-1133">Transmembrane helix</keyword>
<dbReference type="PANTHER" id="PTHR31600:SF2">
    <property type="entry name" value="GAMETE ENRICHED GENE 10 PROTEIN-RELATED"/>
    <property type="match status" value="1"/>
</dbReference>
<dbReference type="EMBL" id="CAJZBQ010000032">
    <property type="protein sequence ID" value="CAG9322471.1"/>
    <property type="molecule type" value="Genomic_DNA"/>
</dbReference>
<feature type="transmembrane region" description="Helical" evidence="1">
    <location>
        <begin position="239"/>
        <end position="257"/>
    </location>
</feature>
<dbReference type="Pfam" id="PF25474">
    <property type="entry name" value="TPR_TmcB"/>
    <property type="match status" value="1"/>
</dbReference>
<feature type="transmembrane region" description="Helical" evidence="1">
    <location>
        <begin position="1331"/>
        <end position="1353"/>
    </location>
</feature>
<sequence>MFEKNEFLISENSAHEFSQNESSFENKIFQLYNYFGTIFSAKHRQNFSRKGQIIIELIINIIISLQMNSLCWYSDMKISNWDNYKYFWEFLGYFNIESFCDWIGIFNICFYGAFSLLSYVFLSIFLLGVLKLYWKNTPKYIVIFSRKIIYPLTSLIFIPLMMILIETFKYSVNIQPKKTKYGSDSHEEKTADLGGFGVFLSISYFILLLVFVYGYELFTADVNHSNSHKNFKARSKSDLDVFLIFVYALMCAIYYSFSTDTAIYLQIFQVLISILVTYLFISTLPYYDPLENSIQSCKLCTLGVTSLSFIFAKFADDASITVIFFLFLQPIIMLLVVRRVDWNSAHIDFRMKYQWHFELKIRKLLINYEESNRDAIFEMFSDFQKDFTIKKTDLFGIWETNFCLRTLKDVRLGRVKLLKIKEFYPTIEGGIQKWRIDKIIKKENLSDMRYIQYLIDFGNVKSFDKELCYMFLVLWDEIASRHPDFNKLMDLVKKISDNTEKITSLYSSLIGKYRNFEVFDFYSSFLDNLLGDYEEAMIINRKKNALHIMDTVNDYYKIDIFGPYTCVFLISLNRNSFGCITSMNDKTKQFLGIPSYSRTEYNFMDFIPWPYNLHHTEYMKQFYDSCSTTAIPLPEKFFIQDYQGFLLECKISATLTTANDDAYVLVLLLPSNSSRQVILLSDEMNILSYSILVPGLFNSNKKTIHKGACILDYLPQVSKWSHNEPHFSLFNGRMLIFYIIDITFKSSKLHLIAIFHDSDEIELVRKGFSYQRMSSISYNEGTNIPKDMLAMREKVIRDFKAEEDNKYHRKNSIKIHSSNDKEDADDGGDIVLSGSRNQLLSVSSSSKGKEISKNFSKGTENSLKVFKYVVFFSIIAMIITNVSILLVVEGTVSHEVSLGTIGHLGEILFQISSYSELVRTLDAEVADKRYNISRDLPLFTNEIGYLADLKSTILSDYDYWSYCSSSKIVKENLIPMWFFNTKTPYMKNLNLYDTIGEFIAHGYSFIDAINTNSDYHPDLSFLVINSLTFTYEYISNSLKDLENCEVDKIISASFSIHALLILGIFIIVCCAGVILYFAFSIQKQYDEFWYHIRRITVNSYGILKDSAIERLATTFGVLDIPPTDIQPKLNKNTIRVIRSRILYKYTKRLLAFVMISLSFYFLIYFYLYDKCETDMKHRPALLSYFVYTKAWISRMGYWARDVNNPRTLKYYPNSYDFKNPALSLNETIKDLKTKDFELRNNDYKNLMSASLKAIIFEKTNNKQNFLKYGTLSGLNFIILESYYIGSQIKVADWERSDFIGNYTILQDMIGNEYDQANQDSKDAIYDELDTLIYVTEIYSVVLFLLFFVYYLPFLRDELEVIKKLRTLMTIVYLKKDQGM</sequence>
<feature type="transmembrane region" description="Helical" evidence="1">
    <location>
        <begin position="865"/>
        <end position="888"/>
    </location>
</feature>
<keyword evidence="1" id="KW-0472">Membrane</keyword>
<evidence type="ECO:0000313" key="3">
    <source>
        <dbReference type="EMBL" id="CAG9322471.1"/>
    </source>
</evidence>
<keyword evidence="1" id="KW-0812">Transmembrane</keyword>
<name>A0AAU9JBG9_9CILI</name>
<feature type="transmembrane region" description="Helical" evidence="1">
    <location>
        <begin position="102"/>
        <end position="127"/>
    </location>
</feature>
<gene>
    <name evidence="3" type="ORF">BSTOLATCC_MIC31603</name>
</gene>
<feature type="transmembrane region" description="Helical" evidence="1">
    <location>
        <begin position="1265"/>
        <end position="1284"/>
    </location>
</feature>
<feature type="transmembrane region" description="Helical" evidence="1">
    <location>
        <begin position="148"/>
        <end position="165"/>
    </location>
</feature>
<reference evidence="3" key="1">
    <citation type="submission" date="2021-09" db="EMBL/GenBank/DDBJ databases">
        <authorList>
            <consortium name="AG Swart"/>
            <person name="Singh M."/>
            <person name="Singh A."/>
            <person name="Seah K."/>
            <person name="Emmerich C."/>
        </authorList>
    </citation>
    <scope>NUCLEOTIDE SEQUENCE</scope>
    <source>
        <strain evidence="3">ATCC30299</strain>
    </source>
</reference>